<reference evidence="10 11" key="1">
    <citation type="submission" date="2011-10" db="EMBL/GenBank/DDBJ databases">
        <authorList>
            <person name="Genoscope - CEA"/>
        </authorList>
    </citation>
    <scope>NUCLEOTIDE SEQUENCE [LARGE SCALE GENOMIC DNA]</scope>
    <source>
        <strain evidence="10 11">RCC 1105</strain>
    </source>
</reference>
<dbReference type="InterPro" id="IPR018108">
    <property type="entry name" value="MCP_transmembrane"/>
</dbReference>
<dbReference type="GeneID" id="19018175"/>
<gene>
    <name evidence="10" type="ORF">Bathy01g04400</name>
</gene>
<evidence type="ECO:0000256" key="9">
    <source>
        <dbReference type="RuleBase" id="RU000488"/>
    </source>
</evidence>
<evidence type="ECO:0000256" key="2">
    <source>
        <dbReference type="ARBA" id="ARBA00006375"/>
    </source>
</evidence>
<dbReference type="OrthoDB" id="415315at2759"/>
<sequence length="412" mass="43316">MARLQRPSGGGAATKVAESGYVEASVAPASAPPKITLRNVIPVNDVIAGGCARAASQSTIHPLDTVKVRMQALAGKGKAAQEAAAVQKASKAVSTGKYGVGSAFMANGGSKRVALARGASAVGKEFSVLYKGVFGAASGAGLAIGTYFAFYGAAKKLLERYSDYSVSKTAFVAGGIGALGSSLVKVPAAVCIRSVQAGVYPNVFAAAGTITKAAGWRGLFTGYAPTLLEDIPDMAVKFAAYETLRTMHRNFFNKDDDEADAFADISMGLIAGSVAAAATTPLDVVKTRMMCNAAARPSFGGAIVGVWKEAPAGFIKGKLPMYFTGVGPRAFSNGINSAIFFMFFEAMRAGLKRREERVELEKRRLRRVGYNGSKNEEFRWANTDQQVGRVTEASVTTSTLRHKFTLPKLKKC</sequence>
<evidence type="ECO:0000256" key="8">
    <source>
        <dbReference type="PROSITE-ProRule" id="PRU00282"/>
    </source>
</evidence>
<dbReference type="Gene3D" id="1.50.40.10">
    <property type="entry name" value="Mitochondrial carrier domain"/>
    <property type="match status" value="2"/>
</dbReference>
<evidence type="ECO:0000313" key="11">
    <source>
        <dbReference type="Proteomes" id="UP000198341"/>
    </source>
</evidence>
<dbReference type="eggNOG" id="KOG0768">
    <property type="taxonomic scope" value="Eukaryota"/>
</dbReference>
<keyword evidence="3 9" id="KW-0813">Transport</keyword>
<keyword evidence="7 8" id="KW-0472">Membrane</keyword>
<dbReference type="GO" id="GO:0016020">
    <property type="term" value="C:membrane"/>
    <property type="evidence" value="ECO:0007669"/>
    <property type="project" value="UniProtKB-SubCell"/>
</dbReference>
<keyword evidence="4 8" id="KW-0812">Transmembrane</keyword>
<feature type="repeat" description="Solcar" evidence="8">
    <location>
        <begin position="259"/>
        <end position="350"/>
    </location>
</feature>
<name>K8E9Q8_9CHLO</name>
<dbReference type="STRING" id="41875.K8E9Q8"/>
<keyword evidence="6" id="KW-1133">Transmembrane helix</keyword>
<dbReference type="Pfam" id="PF00153">
    <property type="entry name" value="Mito_carr"/>
    <property type="match status" value="3"/>
</dbReference>
<dbReference type="RefSeq" id="XP_007515500.1">
    <property type="nucleotide sequence ID" value="XM_007515438.1"/>
</dbReference>
<dbReference type="PROSITE" id="PS50920">
    <property type="entry name" value="SOLCAR"/>
    <property type="match status" value="2"/>
</dbReference>
<dbReference type="PANTHER" id="PTHR45667">
    <property type="entry name" value="S-ADENOSYLMETHIONINE MITOCHONDRIAL CARRIER PROTEIN"/>
    <property type="match status" value="1"/>
</dbReference>
<accession>K8E9Q8</accession>
<dbReference type="GO" id="GO:0055085">
    <property type="term" value="P:transmembrane transport"/>
    <property type="evidence" value="ECO:0007669"/>
    <property type="project" value="InterPro"/>
</dbReference>
<comment type="subcellular location">
    <subcellularLocation>
        <location evidence="1">Membrane</location>
        <topology evidence="1">Multi-pass membrane protein</topology>
    </subcellularLocation>
</comment>
<dbReference type="InterPro" id="IPR023395">
    <property type="entry name" value="MCP_dom_sf"/>
</dbReference>
<keyword evidence="11" id="KW-1185">Reference proteome</keyword>
<evidence type="ECO:0000256" key="1">
    <source>
        <dbReference type="ARBA" id="ARBA00004141"/>
    </source>
</evidence>
<evidence type="ECO:0000256" key="6">
    <source>
        <dbReference type="ARBA" id="ARBA00022989"/>
    </source>
</evidence>
<comment type="similarity">
    <text evidence="2 9">Belongs to the mitochondrial carrier (TC 2.A.29) family.</text>
</comment>
<dbReference type="InterPro" id="IPR002067">
    <property type="entry name" value="MCP"/>
</dbReference>
<dbReference type="Proteomes" id="UP000198341">
    <property type="component" value="Chromosome 1"/>
</dbReference>
<organism evidence="10 11">
    <name type="scientific">Bathycoccus prasinos</name>
    <dbReference type="NCBI Taxonomy" id="41875"/>
    <lineage>
        <taxon>Eukaryota</taxon>
        <taxon>Viridiplantae</taxon>
        <taxon>Chlorophyta</taxon>
        <taxon>Mamiellophyceae</taxon>
        <taxon>Mamiellales</taxon>
        <taxon>Bathycoccaceae</taxon>
        <taxon>Bathycoccus</taxon>
    </lineage>
</organism>
<keyword evidence="5" id="KW-0677">Repeat</keyword>
<dbReference type="AlphaFoldDB" id="K8E9Q8"/>
<evidence type="ECO:0000256" key="4">
    <source>
        <dbReference type="ARBA" id="ARBA00022692"/>
    </source>
</evidence>
<dbReference type="EMBL" id="FO082278">
    <property type="protein sequence ID" value="CCO14379.1"/>
    <property type="molecule type" value="Genomic_DNA"/>
</dbReference>
<evidence type="ECO:0000256" key="7">
    <source>
        <dbReference type="ARBA" id="ARBA00023136"/>
    </source>
</evidence>
<dbReference type="PRINTS" id="PR00926">
    <property type="entry name" value="MITOCARRIER"/>
</dbReference>
<protein>
    <submittedName>
        <fullName evidence="10">Mitochondrial carrier family</fullName>
    </submittedName>
</protein>
<proteinExistence type="inferred from homology"/>
<dbReference type="SUPFAM" id="SSF103506">
    <property type="entry name" value="Mitochondrial carrier"/>
    <property type="match status" value="1"/>
</dbReference>
<dbReference type="KEGG" id="bpg:Bathy01g04400"/>
<evidence type="ECO:0000256" key="5">
    <source>
        <dbReference type="ARBA" id="ARBA00022737"/>
    </source>
</evidence>
<evidence type="ECO:0000256" key="3">
    <source>
        <dbReference type="ARBA" id="ARBA00022448"/>
    </source>
</evidence>
<feature type="repeat" description="Solcar" evidence="8">
    <location>
        <begin position="165"/>
        <end position="247"/>
    </location>
</feature>
<evidence type="ECO:0000313" key="10">
    <source>
        <dbReference type="EMBL" id="CCO14379.1"/>
    </source>
</evidence>